<dbReference type="InterPro" id="IPR050097">
    <property type="entry name" value="Ferredoxin-NADP_redctase_2"/>
</dbReference>
<comment type="caution">
    <text evidence="5">The sequence shown here is derived from an EMBL/GenBank/DDBJ whole genome shotgun (WGS) entry which is preliminary data.</text>
</comment>
<reference evidence="5 6" key="1">
    <citation type="journal article" date="2021" name="MBio">
        <title>Poor Competitiveness of Bradyrhizobium in Pigeon Pea Root Colonization in Indian Soils.</title>
        <authorList>
            <person name="Chalasani D."/>
            <person name="Basu A."/>
            <person name="Pullabhotla S.V.S.R.N."/>
            <person name="Jorrin B."/>
            <person name="Neal A.L."/>
            <person name="Poole P.S."/>
            <person name="Podile A.R."/>
            <person name="Tkacz A."/>
        </authorList>
    </citation>
    <scope>NUCLEOTIDE SEQUENCE [LARGE SCALE GENOMIC DNA]</scope>
    <source>
        <strain evidence="5 6">HU12</strain>
    </source>
</reference>
<keyword evidence="1" id="KW-0285">Flavoprotein</keyword>
<sequence length="321" mass="33547">MTDSPSATPSTEVDVVIIGGGPAGLSAALNLGRARASVALIDAGRPRNAATLRSHGFLTRDGVPPLELRKLARAELTAYPNVQVFDRTVVTALQMRDCGEGLRFLAALRGRGTGTPPAVAARSVLVATGLRETLPAIPSLRAFYGMTVFSCAACDAWELQDRPLALIGETRDLAARARLIARWTDRLTVFTNGSDAVDTVEEAELAASGIVVERRIIDDLEGDRGTVTAVRLADGARVEIDGGFVRPQWHPALDFVGGIDLERDASGNLVTDRSGRTSVPGLYAAGDAASPGPQQLIVAAGQGARAAAVMVHDLVGVSTAH</sequence>
<evidence type="ECO:0000256" key="3">
    <source>
        <dbReference type="ARBA" id="ARBA00048132"/>
    </source>
</evidence>
<keyword evidence="6" id="KW-1185">Reference proteome</keyword>
<dbReference type="InterPro" id="IPR023753">
    <property type="entry name" value="FAD/NAD-binding_dom"/>
</dbReference>
<dbReference type="Pfam" id="PF07992">
    <property type="entry name" value="Pyr_redox_2"/>
    <property type="match status" value="1"/>
</dbReference>
<dbReference type="Proteomes" id="UP000777440">
    <property type="component" value="Unassembled WGS sequence"/>
</dbReference>
<dbReference type="InterPro" id="IPR036188">
    <property type="entry name" value="FAD/NAD-bd_sf"/>
</dbReference>
<evidence type="ECO:0000259" key="4">
    <source>
        <dbReference type="Pfam" id="PF07992"/>
    </source>
</evidence>
<comment type="catalytic activity">
    <reaction evidence="3">
        <text>[thioredoxin]-dithiol + NADP(+) = [thioredoxin]-disulfide + NADPH + H(+)</text>
        <dbReference type="Rhea" id="RHEA:20345"/>
        <dbReference type="Rhea" id="RHEA-COMP:10698"/>
        <dbReference type="Rhea" id="RHEA-COMP:10700"/>
        <dbReference type="ChEBI" id="CHEBI:15378"/>
        <dbReference type="ChEBI" id="CHEBI:29950"/>
        <dbReference type="ChEBI" id="CHEBI:50058"/>
        <dbReference type="ChEBI" id="CHEBI:57783"/>
        <dbReference type="ChEBI" id="CHEBI:58349"/>
        <dbReference type="EC" id="1.8.1.9"/>
    </reaction>
</comment>
<dbReference type="EMBL" id="JAEUAX010000003">
    <property type="protein sequence ID" value="MBW9109444.1"/>
    <property type="molecule type" value="Genomic_DNA"/>
</dbReference>
<dbReference type="PRINTS" id="PR00368">
    <property type="entry name" value="FADPNR"/>
</dbReference>
<proteinExistence type="predicted"/>
<dbReference type="RefSeq" id="WP_220339138.1">
    <property type="nucleotide sequence ID" value="NZ_JAEUAX010000003.1"/>
</dbReference>
<organism evidence="5 6">
    <name type="scientific">Microbacterium ureisolvens</name>
    <dbReference type="NCBI Taxonomy" id="2781186"/>
    <lineage>
        <taxon>Bacteria</taxon>
        <taxon>Bacillati</taxon>
        <taxon>Actinomycetota</taxon>
        <taxon>Actinomycetes</taxon>
        <taxon>Micrococcales</taxon>
        <taxon>Microbacteriaceae</taxon>
        <taxon>Microbacterium</taxon>
    </lineage>
</organism>
<protein>
    <submittedName>
        <fullName evidence="5">NAD(P)/FAD-dependent oxidoreductase</fullName>
    </submittedName>
</protein>
<dbReference type="Gene3D" id="3.50.50.60">
    <property type="entry name" value="FAD/NAD(P)-binding domain"/>
    <property type="match status" value="2"/>
</dbReference>
<dbReference type="PANTHER" id="PTHR48105">
    <property type="entry name" value="THIOREDOXIN REDUCTASE 1-RELATED-RELATED"/>
    <property type="match status" value="1"/>
</dbReference>
<name>A0ABS7HXA5_9MICO</name>
<evidence type="ECO:0000313" key="6">
    <source>
        <dbReference type="Proteomes" id="UP000777440"/>
    </source>
</evidence>
<gene>
    <name evidence="5" type="ORF">JNB61_06640</name>
</gene>
<evidence type="ECO:0000256" key="1">
    <source>
        <dbReference type="ARBA" id="ARBA00022630"/>
    </source>
</evidence>
<evidence type="ECO:0000313" key="5">
    <source>
        <dbReference type="EMBL" id="MBW9109444.1"/>
    </source>
</evidence>
<evidence type="ECO:0000256" key="2">
    <source>
        <dbReference type="ARBA" id="ARBA00023002"/>
    </source>
</evidence>
<dbReference type="PRINTS" id="PR00469">
    <property type="entry name" value="PNDRDTASEII"/>
</dbReference>
<accession>A0ABS7HXA5</accession>
<keyword evidence="2" id="KW-0560">Oxidoreductase</keyword>
<dbReference type="SUPFAM" id="SSF51905">
    <property type="entry name" value="FAD/NAD(P)-binding domain"/>
    <property type="match status" value="1"/>
</dbReference>
<feature type="domain" description="FAD/NAD(P)-binding" evidence="4">
    <location>
        <begin position="14"/>
        <end position="303"/>
    </location>
</feature>